<evidence type="ECO:0000313" key="5">
    <source>
        <dbReference type="Proteomes" id="UP000663829"/>
    </source>
</evidence>
<dbReference type="OrthoDB" id="10048542at2759"/>
<evidence type="ECO:0000313" key="3">
    <source>
        <dbReference type="EMBL" id="CAF1526149.1"/>
    </source>
</evidence>
<dbReference type="InterPro" id="IPR003959">
    <property type="entry name" value="ATPase_AAA_core"/>
</dbReference>
<dbReference type="GO" id="GO:0016887">
    <property type="term" value="F:ATP hydrolysis activity"/>
    <property type="evidence" value="ECO:0007669"/>
    <property type="project" value="InterPro"/>
</dbReference>
<gene>
    <name evidence="3" type="ORF">GPM918_LOCUS37791</name>
    <name evidence="4" type="ORF">SRO942_LOCUS38567</name>
</gene>
<dbReference type="Proteomes" id="UP000681722">
    <property type="component" value="Unassembled WGS sequence"/>
</dbReference>
<dbReference type="EMBL" id="CAJOBC010089876">
    <property type="protein sequence ID" value="CAF4385119.1"/>
    <property type="molecule type" value="Genomic_DNA"/>
</dbReference>
<dbReference type="AlphaFoldDB" id="A0A815UYH7"/>
<dbReference type="GO" id="GO:0005524">
    <property type="term" value="F:ATP binding"/>
    <property type="evidence" value="ECO:0007669"/>
    <property type="project" value="InterPro"/>
</dbReference>
<sequence length="186" mass="21159">MAMNTLTQTKAESNRRQEQANVIQENYYKERNGAIKELEKVQKEHEPLNERYVASLVTINSVKKHIESLEKLMQLKLDDQHKKLIVKYERGLLLYGPPETGKSELVKRVAVYAGITMITQPLTAGELNRPYVGETEKLLVDIMYRAHAVPFLICAMTIHEIDGLVTKRDNNAQQGKINGITVQATK</sequence>
<reference evidence="3" key="1">
    <citation type="submission" date="2021-02" db="EMBL/GenBank/DDBJ databases">
        <authorList>
            <person name="Nowell W R."/>
        </authorList>
    </citation>
    <scope>NUCLEOTIDE SEQUENCE</scope>
</reference>
<proteinExistence type="predicted"/>
<feature type="domain" description="ATPase AAA-type core" evidence="2">
    <location>
        <begin position="92"/>
        <end position="173"/>
    </location>
</feature>
<dbReference type="Pfam" id="PF00004">
    <property type="entry name" value="AAA"/>
    <property type="match status" value="1"/>
</dbReference>
<comment type="caution">
    <text evidence="3">The sequence shown here is derived from an EMBL/GenBank/DDBJ whole genome shotgun (WGS) entry which is preliminary data.</text>
</comment>
<feature type="compositionally biased region" description="Polar residues" evidence="1">
    <location>
        <begin position="1"/>
        <end position="11"/>
    </location>
</feature>
<dbReference type="EMBL" id="CAJNOQ010024313">
    <property type="protein sequence ID" value="CAF1526149.1"/>
    <property type="molecule type" value="Genomic_DNA"/>
</dbReference>
<name>A0A815UYH7_9BILA</name>
<keyword evidence="5" id="KW-1185">Reference proteome</keyword>
<dbReference type="Proteomes" id="UP000663829">
    <property type="component" value="Unassembled WGS sequence"/>
</dbReference>
<evidence type="ECO:0000256" key="1">
    <source>
        <dbReference type="SAM" id="MobiDB-lite"/>
    </source>
</evidence>
<protein>
    <recommendedName>
        <fullName evidence="2">ATPase AAA-type core domain-containing protein</fullName>
    </recommendedName>
</protein>
<feature type="region of interest" description="Disordered" evidence="1">
    <location>
        <begin position="1"/>
        <end position="22"/>
    </location>
</feature>
<dbReference type="InterPro" id="IPR027417">
    <property type="entry name" value="P-loop_NTPase"/>
</dbReference>
<organism evidence="3 5">
    <name type="scientific">Didymodactylos carnosus</name>
    <dbReference type="NCBI Taxonomy" id="1234261"/>
    <lineage>
        <taxon>Eukaryota</taxon>
        <taxon>Metazoa</taxon>
        <taxon>Spiralia</taxon>
        <taxon>Gnathifera</taxon>
        <taxon>Rotifera</taxon>
        <taxon>Eurotatoria</taxon>
        <taxon>Bdelloidea</taxon>
        <taxon>Philodinida</taxon>
        <taxon>Philodinidae</taxon>
        <taxon>Didymodactylos</taxon>
    </lineage>
</organism>
<evidence type="ECO:0000313" key="4">
    <source>
        <dbReference type="EMBL" id="CAF4385119.1"/>
    </source>
</evidence>
<evidence type="ECO:0000259" key="2">
    <source>
        <dbReference type="Pfam" id="PF00004"/>
    </source>
</evidence>
<dbReference type="Gene3D" id="3.40.50.300">
    <property type="entry name" value="P-loop containing nucleotide triphosphate hydrolases"/>
    <property type="match status" value="1"/>
</dbReference>
<dbReference type="SUPFAM" id="SSF52540">
    <property type="entry name" value="P-loop containing nucleoside triphosphate hydrolases"/>
    <property type="match status" value="1"/>
</dbReference>
<accession>A0A815UYH7</accession>